<proteinExistence type="predicted"/>
<evidence type="ECO:0008006" key="3">
    <source>
        <dbReference type="Google" id="ProtNLM"/>
    </source>
</evidence>
<dbReference type="InterPro" id="IPR023214">
    <property type="entry name" value="HAD_sf"/>
</dbReference>
<sequence>MKEDLTAMKKMIAIDLDGTLLNTKSEISAQNREALILAKEAGYIVTICTGRATFDVKELLGDLDIPIIAANGGTVHTEGYELFSRITLDQEAGKRAAKALVERNIYFEVYTDDALLSPFDGKEKLKAEFDLIKSANPNEDLADLWEGAMTQFKQFGIKPVDDIREIFESNEPTYKLLCFSFDMNKLNEARNLLSDMPELSLTSSGKHIIEVLPKESGKGHALKKLAAHYGVDRSHIYAIGDSPNDLSMFEEAGHRIAMGNAVDVIKEKSTFITKGNHEDGVAYFIDLLLQNQFHEKKTLV</sequence>
<dbReference type="InterPro" id="IPR036412">
    <property type="entry name" value="HAD-like_sf"/>
</dbReference>
<dbReference type="CDD" id="cd07516">
    <property type="entry name" value="HAD_Pase"/>
    <property type="match status" value="1"/>
</dbReference>
<dbReference type="AlphaFoldDB" id="A0A1L6ZEX5"/>
<evidence type="ECO:0000313" key="2">
    <source>
        <dbReference type="Proteomes" id="UP000185426"/>
    </source>
</evidence>
<dbReference type="Proteomes" id="UP000185426">
    <property type="component" value="Chromosome"/>
</dbReference>
<dbReference type="SFLD" id="SFLDG01140">
    <property type="entry name" value="C2.B:_Phosphomannomutase_and_P"/>
    <property type="match status" value="1"/>
</dbReference>
<name>A0A1L6ZEX5_BACIA</name>
<dbReference type="SUPFAM" id="SSF56784">
    <property type="entry name" value="HAD-like"/>
    <property type="match status" value="1"/>
</dbReference>
<dbReference type="SFLD" id="SFLDS00003">
    <property type="entry name" value="Haloacid_Dehalogenase"/>
    <property type="match status" value="1"/>
</dbReference>
<reference evidence="1 2" key="1">
    <citation type="submission" date="2016-05" db="EMBL/GenBank/DDBJ databases">
        <title>Complete Genome and Methylome Analysis of Psychrotrophic Bacterial Isolates from Antarctic Lake Untersee.</title>
        <authorList>
            <person name="Fomenkov A."/>
            <person name="Akimov V.N."/>
            <person name="Vasilyeva L.V."/>
            <person name="Andersen D."/>
            <person name="Vincze T."/>
            <person name="Roberts R.J."/>
        </authorList>
    </citation>
    <scope>NUCLEOTIDE SEQUENCE [LARGE SCALE GENOMIC DNA]</scope>
    <source>
        <strain evidence="1 2">U14-5</strain>
    </source>
</reference>
<dbReference type="EMBL" id="CP015607">
    <property type="protein sequence ID" value="APT45042.1"/>
    <property type="molecule type" value="Genomic_DNA"/>
</dbReference>
<dbReference type="NCBIfam" id="TIGR00099">
    <property type="entry name" value="Cof-subfamily"/>
    <property type="match status" value="1"/>
</dbReference>
<protein>
    <recommendedName>
        <fullName evidence="3">5-amino-6-(5-phospho-D-ribitylamino)uracil phosphatase YwtE</fullName>
    </recommendedName>
</protein>
<evidence type="ECO:0000313" key="1">
    <source>
        <dbReference type="EMBL" id="APT45042.1"/>
    </source>
</evidence>
<dbReference type="SFLD" id="SFLDG01144">
    <property type="entry name" value="C2.B.4:_PGP_Like"/>
    <property type="match status" value="1"/>
</dbReference>
<accession>A0A1L6ZEX5</accession>
<gene>
    <name evidence="1" type="ORF">BSA145_03340</name>
</gene>
<dbReference type="InterPro" id="IPR000150">
    <property type="entry name" value="Cof"/>
</dbReference>
<dbReference type="NCBIfam" id="TIGR01484">
    <property type="entry name" value="HAD-SF-IIB"/>
    <property type="match status" value="1"/>
</dbReference>
<dbReference type="PANTHER" id="PTHR10000:SF55">
    <property type="entry name" value="5-AMINO-6-(5-PHOSPHO-D-RIBITYLAMINO)URACIL PHOSPHATASE YCSE"/>
    <property type="match status" value="1"/>
</dbReference>
<dbReference type="GO" id="GO:0000287">
    <property type="term" value="F:magnesium ion binding"/>
    <property type="evidence" value="ECO:0007669"/>
    <property type="project" value="TreeGrafter"/>
</dbReference>
<dbReference type="Pfam" id="PF08282">
    <property type="entry name" value="Hydrolase_3"/>
    <property type="match status" value="1"/>
</dbReference>
<dbReference type="GO" id="GO:0016791">
    <property type="term" value="F:phosphatase activity"/>
    <property type="evidence" value="ECO:0007669"/>
    <property type="project" value="UniProtKB-ARBA"/>
</dbReference>
<dbReference type="InterPro" id="IPR006379">
    <property type="entry name" value="HAD-SF_hydro_IIB"/>
</dbReference>
<dbReference type="Gene3D" id="3.40.50.1000">
    <property type="entry name" value="HAD superfamily/HAD-like"/>
    <property type="match status" value="1"/>
</dbReference>
<dbReference type="Gene3D" id="3.30.1240.10">
    <property type="match status" value="1"/>
</dbReference>
<organism evidence="1 2">
    <name type="scientific">Bacillus safensis</name>
    <dbReference type="NCBI Taxonomy" id="561879"/>
    <lineage>
        <taxon>Bacteria</taxon>
        <taxon>Bacillati</taxon>
        <taxon>Bacillota</taxon>
        <taxon>Bacilli</taxon>
        <taxon>Bacillales</taxon>
        <taxon>Bacillaceae</taxon>
        <taxon>Bacillus</taxon>
    </lineage>
</organism>
<dbReference type="GO" id="GO:0005829">
    <property type="term" value="C:cytosol"/>
    <property type="evidence" value="ECO:0007669"/>
    <property type="project" value="TreeGrafter"/>
</dbReference>
<dbReference type="PANTHER" id="PTHR10000">
    <property type="entry name" value="PHOSPHOSERINE PHOSPHATASE"/>
    <property type="match status" value="1"/>
</dbReference>